<dbReference type="OrthoDB" id="66881at2759"/>
<evidence type="ECO:0000256" key="1">
    <source>
        <dbReference type="ARBA" id="ARBA00009183"/>
    </source>
</evidence>
<gene>
    <name evidence="6" type="ORF">PHLGIDRAFT_127476</name>
</gene>
<evidence type="ECO:0000256" key="2">
    <source>
        <dbReference type="ARBA" id="ARBA00022630"/>
    </source>
</evidence>
<dbReference type="SUPFAM" id="SSF51905">
    <property type="entry name" value="FAD/NAD(P)-binding domain"/>
    <property type="match status" value="2"/>
</dbReference>
<keyword evidence="7" id="KW-1185">Reference proteome</keyword>
<evidence type="ECO:0000256" key="4">
    <source>
        <dbReference type="ARBA" id="ARBA00023002"/>
    </source>
</evidence>
<dbReference type="GO" id="GO:0050661">
    <property type="term" value="F:NADP binding"/>
    <property type="evidence" value="ECO:0007669"/>
    <property type="project" value="InterPro"/>
</dbReference>
<evidence type="ECO:0008006" key="8">
    <source>
        <dbReference type="Google" id="ProtNLM"/>
    </source>
</evidence>
<keyword evidence="5" id="KW-0732">Signal</keyword>
<keyword evidence="3" id="KW-0274">FAD</keyword>
<feature type="signal peptide" evidence="5">
    <location>
        <begin position="1"/>
        <end position="22"/>
    </location>
</feature>
<organism evidence="6 7">
    <name type="scientific">Phlebiopsis gigantea (strain 11061_1 CR5-6)</name>
    <name type="common">White-rot fungus</name>
    <name type="synonym">Peniophora gigantea</name>
    <dbReference type="NCBI Taxonomy" id="745531"/>
    <lineage>
        <taxon>Eukaryota</taxon>
        <taxon>Fungi</taxon>
        <taxon>Dikarya</taxon>
        <taxon>Basidiomycota</taxon>
        <taxon>Agaricomycotina</taxon>
        <taxon>Agaricomycetes</taxon>
        <taxon>Polyporales</taxon>
        <taxon>Phanerochaetaceae</taxon>
        <taxon>Phlebiopsis</taxon>
    </lineage>
</organism>
<evidence type="ECO:0000256" key="5">
    <source>
        <dbReference type="SAM" id="SignalP"/>
    </source>
</evidence>
<dbReference type="HOGENOM" id="CLU_006909_5_2_1"/>
<reference evidence="6 7" key="1">
    <citation type="journal article" date="2014" name="PLoS Genet.">
        <title>Analysis of the Phlebiopsis gigantea genome, transcriptome and secretome provides insight into its pioneer colonization strategies of wood.</title>
        <authorList>
            <person name="Hori C."/>
            <person name="Ishida T."/>
            <person name="Igarashi K."/>
            <person name="Samejima M."/>
            <person name="Suzuki H."/>
            <person name="Master E."/>
            <person name="Ferreira P."/>
            <person name="Ruiz-Duenas F.J."/>
            <person name="Held B."/>
            <person name="Canessa P."/>
            <person name="Larrondo L.F."/>
            <person name="Schmoll M."/>
            <person name="Druzhinina I.S."/>
            <person name="Kubicek C.P."/>
            <person name="Gaskell J.A."/>
            <person name="Kersten P."/>
            <person name="St John F."/>
            <person name="Glasner J."/>
            <person name="Sabat G."/>
            <person name="Splinter BonDurant S."/>
            <person name="Syed K."/>
            <person name="Yadav J."/>
            <person name="Mgbeahuruike A.C."/>
            <person name="Kovalchuk A."/>
            <person name="Asiegbu F.O."/>
            <person name="Lackner G."/>
            <person name="Hoffmeister D."/>
            <person name="Rencoret J."/>
            <person name="Gutierrez A."/>
            <person name="Sun H."/>
            <person name="Lindquist E."/>
            <person name="Barry K."/>
            <person name="Riley R."/>
            <person name="Grigoriev I.V."/>
            <person name="Henrissat B."/>
            <person name="Kues U."/>
            <person name="Berka R.M."/>
            <person name="Martinez A.T."/>
            <person name="Covert S.F."/>
            <person name="Blanchette R.A."/>
            <person name="Cullen D."/>
        </authorList>
    </citation>
    <scope>NUCLEOTIDE SEQUENCE [LARGE SCALE GENOMIC DNA]</scope>
    <source>
        <strain evidence="6 7">11061_1 CR5-6</strain>
    </source>
</reference>
<evidence type="ECO:0000256" key="3">
    <source>
        <dbReference type="ARBA" id="ARBA00022827"/>
    </source>
</evidence>
<name>A0A0C3S8U2_PHLG1</name>
<dbReference type="EMBL" id="KN840492">
    <property type="protein sequence ID" value="KIP07707.1"/>
    <property type="molecule type" value="Genomic_DNA"/>
</dbReference>
<keyword evidence="4" id="KW-0560">Oxidoreductase</keyword>
<keyword evidence="2" id="KW-0285">Flavoprotein</keyword>
<dbReference type="Pfam" id="PF00743">
    <property type="entry name" value="FMO-like"/>
    <property type="match status" value="1"/>
</dbReference>
<dbReference type="InterPro" id="IPR020946">
    <property type="entry name" value="Flavin_mOase-like"/>
</dbReference>
<protein>
    <recommendedName>
        <fullName evidence="8">FAD/NAD(P)-binding domain-containing protein</fullName>
    </recommendedName>
</protein>
<dbReference type="InterPro" id="IPR050346">
    <property type="entry name" value="FMO-like"/>
</dbReference>
<dbReference type="AlphaFoldDB" id="A0A0C3S8U2"/>
<dbReference type="Gene3D" id="3.50.50.60">
    <property type="entry name" value="FAD/NAD(P)-binding domain"/>
    <property type="match status" value="2"/>
</dbReference>
<evidence type="ECO:0000313" key="7">
    <source>
        <dbReference type="Proteomes" id="UP000053257"/>
    </source>
</evidence>
<proteinExistence type="inferred from homology"/>
<dbReference type="Pfam" id="PF13450">
    <property type="entry name" value="NAD_binding_8"/>
    <property type="match status" value="1"/>
</dbReference>
<accession>A0A0C3S8U2</accession>
<dbReference type="GO" id="GO:0004499">
    <property type="term" value="F:N,N-dimethylaniline monooxygenase activity"/>
    <property type="evidence" value="ECO:0007669"/>
    <property type="project" value="InterPro"/>
</dbReference>
<dbReference type="STRING" id="745531.A0A0C3S8U2"/>
<dbReference type="GO" id="GO:0050660">
    <property type="term" value="F:flavin adenine dinucleotide binding"/>
    <property type="evidence" value="ECO:0007669"/>
    <property type="project" value="InterPro"/>
</dbReference>
<evidence type="ECO:0000313" key="6">
    <source>
        <dbReference type="EMBL" id="KIP07707.1"/>
    </source>
</evidence>
<dbReference type="PRINTS" id="PR00419">
    <property type="entry name" value="ADXRDTASE"/>
</dbReference>
<feature type="chain" id="PRO_5002169444" description="FAD/NAD(P)-binding domain-containing protein" evidence="5">
    <location>
        <begin position="23"/>
        <end position="559"/>
    </location>
</feature>
<comment type="similarity">
    <text evidence="1">Belongs to the FMO family.</text>
</comment>
<sequence>MPVSSSWKTTVLLALAFTGSAAQQAVLGSSHIGLHEEYPYHRFNHTIKRVAVVGAGPAGLQAARYLVKHNFTVRLFERAPEPGGNWAYSDEVPVREPYPDEPLDKLSWVPEKLPAHTIFNEGDEGLTLSERWREHWAPRPVWDSLHTNSPAVITELADVPYSADQPWVISNHVIGKHVRAYASMYGLNSNDKPSDVIAYSTRVERVEKAADGSHWTLTLRHLKFLEESHRINTTWWTEDFDAIVVATGPYDAPHVPEIDGLLEWSKVKNVEDPSRWSVYHSRVYRKPQRYTGKTVLVVGVGTSGSEIARDIAPYAKKLYASHKPYDWDKLHPFQRRSFRRFPSSAEFIGEIKSFGELASLDNGIVGGKIYLKNGTVLEGVDEIILATGYKRTIPSGPDAPPPDVFDGARLRNVHWTGHYIADPTLAFTNVRPWTIGPYQSYALAKVWEGTARLPNQPEMWRQYNDTRWSHFRGLFGTSGAQAIHRQYVTWINNESLEHGGPLVDNWPVKNREIFSYYANKEWEFEYVSTNNFTRFDELPADKWTEYDAVAIATEEDVFW</sequence>
<dbReference type="PANTHER" id="PTHR23023">
    <property type="entry name" value="DIMETHYLANILINE MONOOXYGENASE"/>
    <property type="match status" value="1"/>
</dbReference>
<dbReference type="InterPro" id="IPR036188">
    <property type="entry name" value="FAD/NAD-bd_sf"/>
</dbReference>
<dbReference type="Proteomes" id="UP000053257">
    <property type="component" value="Unassembled WGS sequence"/>
</dbReference>